<sequence>MSPSQEAQPQPEPWHLIPLHEFRPPSAPASEAVRTGVRALWEELRQRFFPRSAAEPDLELPELRSAPAAFLERVVPTPDWSCLGMAGLAEALKGWQAAPAEVGPVVLVAPPHSHLAERVCCWAREQGYPILEPPSRGAILAGDDGWLSSWSAPEPLPLVLPHLERCFLRHHRGLALVRRLLEQSWSSTGGRLLVCDSWAWNYLVQACQVQGVFPRVLTPAPLGAEELAGWFWDLAATGGPHPSFRQADDGNLVIHPPAAAAADQATGGEEADPTPPRPGTDFLNHVAARSRGNPGVAWAIWRHSLYVAVDEDVAEKAQAEAAADRGPTIWVRPWERLELPSMPAQAGKEHAFVAQSLLIHGGLPADLLEPLLPLPAGVAERALEELRLAGLVQCVAGEWTITALGYPAVHSYLRQEGYGVDDL</sequence>
<protein>
    <submittedName>
        <fullName evidence="2">Uncharacterized protein</fullName>
    </submittedName>
</protein>
<reference evidence="2 3" key="1">
    <citation type="submission" date="2019-06" db="EMBL/GenBank/DDBJ databases">
        <title>Genome sequence of Litorilinea aerophila BAA-2444.</title>
        <authorList>
            <person name="Maclea K.S."/>
            <person name="Maurais E.G."/>
            <person name="Iannazzi L.C."/>
        </authorList>
    </citation>
    <scope>NUCLEOTIDE SEQUENCE [LARGE SCALE GENOMIC DNA]</scope>
    <source>
        <strain evidence="2 3">ATCC BAA-2444</strain>
    </source>
</reference>
<gene>
    <name evidence="2" type="ORF">FKZ61_03440</name>
</gene>
<dbReference type="OrthoDB" id="258935at2"/>
<keyword evidence="3" id="KW-1185">Reference proteome</keyword>
<name>A0A540VL37_9CHLR</name>
<dbReference type="RefSeq" id="WP_141608673.1">
    <property type="nucleotide sequence ID" value="NZ_VIGC02000003.1"/>
</dbReference>
<dbReference type="AlphaFoldDB" id="A0A540VL37"/>
<proteinExistence type="predicted"/>
<dbReference type="Proteomes" id="UP000317371">
    <property type="component" value="Unassembled WGS sequence"/>
</dbReference>
<dbReference type="EMBL" id="VIGC01000003">
    <property type="protein sequence ID" value="TQE97480.1"/>
    <property type="molecule type" value="Genomic_DNA"/>
</dbReference>
<evidence type="ECO:0000313" key="2">
    <source>
        <dbReference type="EMBL" id="TQE97480.1"/>
    </source>
</evidence>
<feature type="region of interest" description="Disordered" evidence="1">
    <location>
        <begin position="260"/>
        <end position="279"/>
    </location>
</feature>
<accession>A0A540VL37</accession>
<evidence type="ECO:0000256" key="1">
    <source>
        <dbReference type="SAM" id="MobiDB-lite"/>
    </source>
</evidence>
<dbReference type="InParanoid" id="A0A540VL37"/>
<evidence type="ECO:0000313" key="3">
    <source>
        <dbReference type="Proteomes" id="UP000317371"/>
    </source>
</evidence>
<comment type="caution">
    <text evidence="2">The sequence shown here is derived from an EMBL/GenBank/DDBJ whole genome shotgun (WGS) entry which is preliminary data.</text>
</comment>
<organism evidence="2 3">
    <name type="scientific">Litorilinea aerophila</name>
    <dbReference type="NCBI Taxonomy" id="1204385"/>
    <lineage>
        <taxon>Bacteria</taxon>
        <taxon>Bacillati</taxon>
        <taxon>Chloroflexota</taxon>
        <taxon>Caldilineae</taxon>
        <taxon>Caldilineales</taxon>
        <taxon>Caldilineaceae</taxon>
        <taxon>Litorilinea</taxon>
    </lineage>
</organism>